<evidence type="ECO:0000259" key="2">
    <source>
        <dbReference type="PROSITE" id="PS50042"/>
    </source>
</evidence>
<evidence type="ECO:0000313" key="5">
    <source>
        <dbReference type="EMBL" id="MCO6160881.1"/>
    </source>
</evidence>
<feature type="domain" description="N-acetyltransferase" evidence="4">
    <location>
        <begin position="146"/>
        <end position="294"/>
    </location>
</feature>
<reference evidence="5 6" key="1">
    <citation type="submission" date="2022-06" db="EMBL/GenBank/DDBJ databases">
        <title>Whole-genome of Asaia lannensis strain LMG 27011T.</title>
        <authorList>
            <person name="Sombolestani A."/>
        </authorList>
    </citation>
    <scope>NUCLEOTIDE SEQUENCE [LARGE SCALE GENOMIC DNA]</scope>
    <source>
        <strain evidence="5 6">NBRC 102526</strain>
    </source>
</reference>
<feature type="domain" description="Cyclic nucleotide-binding" evidence="2">
    <location>
        <begin position="27"/>
        <end position="68"/>
    </location>
</feature>
<dbReference type="Pfam" id="PF00583">
    <property type="entry name" value="Acetyltransf_1"/>
    <property type="match status" value="1"/>
</dbReference>
<name>A0ABT1CJF9_9PROT</name>
<evidence type="ECO:0000256" key="1">
    <source>
        <dbReference type="ARBA" id="ARBA00022679"/>
    </source>
</evidence>
<dbReference type="RefSeq" id="WP_252849896.1">
    <property type="nucleotide sequence ID" value="NZ_BAPW01000040.1"/>
</dbReference>
<gene>
    <name evidence="5" type="ORF">NF685_12650</name>
</gene>
<dbReference type="CDD" id="cd04301">
    <property type="entry name" value="NAT_SF"/>
    <property type="match status" value="1"/>
</dbReference>
<sequence length="303" mass="34218">MDNTIEAIRRFNRFFVQHIGALDAQFLGSAMSMGEARLLIEIARHAPVTAASLQEMAQIDRGYLSRMIATFGRRDLITRDRLDHDKRIRPIRLTEKGQALVEDLDMRLREAISRNLDALDPVEQQDLVASLTRAHLLLAPKRQTTLTLRAPGPGEVSLIAARQSALYAQSHGWGHKLECLIAETASRFLRQFNAEKESCWVADLDGVMAGAVFLTDEGERRARLRLLHVEPFARRRGIGDALVQQCLSFAREKHYRSVILWTHTVLETARRLYARNGFTCVATAPHDLFGVPLQGEDWVCELA</sequence>
<dbReference type="InterPro" id="IPR036390">
    <property type="entry name" value="WH_DNA-bd_sf"/>
</dbReference>
<keyword evidence="1" id="KW-0808">Transferase</keyword>
<accession>A0ABT1CJF9</accession>
<dbReference type="InterPro" id="IPR000835">
    <property type="entry name" value="HTH_MarR-typ"/>
</dbReference>
<dbReference type="Gene3D" id="3.40.630.30">
    <property type="match status" value="1"/>
</dbReference>
<feature type="domain" description="HTH marR-type" evidence="3">
    <location>
        <begin position="1"/>
        <end position="136"/>
    </location>
</feature>
<dbReference type="SUPFAM" id="SSF46785">
    <property type="entry name" value="Winged helix' DNA-binding domain"/>
    <property type="match status" value="1"/>
</dbReference>
<dbReference type="Gene3D" id="1.10.10.10">
    <property type="entry name" value="Winged helix-like DNA-binding domain superfamily/Winged helix DNA-binding domain"/>
    <property type="match status" value="1"/>
</dbReference>
<protein>
    <submittedName>
        <fullName evidence="5">Helix-turn-helix domain-containing GNAT family N-acetyltransferase</fullName>
    </submittedName>
</protein>
<dbReference type="Pfam" id="PF01047">
    <property type="entry name" value="MarR"/>
    <property type="match status" value="1"/>
</dbReference>
<dbReference type="InterPro" id="IPR036388">
    <property type="entry name" value="WH-like_DNA-bd_sf"/>
</dbReference>
<evidence type="ECO:0000259" key="4">
    <source>
        <dbReference type="PROSITE" id="PS51186"/>
    </source>
</evidence>
<dbReference type="InterPro" id="IPR000595">
    <property type="entry name" value="cNMP-bd_dom"/>
</dbReference>
<dbReference type="InterPro" id="IPR050769">
    <property type="entry name" value="NAT_camello-type"/>
</dbReference>
<dbReference type="PANTHER" id="PTHR13947">
    <property type="entry name" value="GNAT FAMILY N-ACETYLTRANSFERASE"/>
    <property type="match status" value="1"/>
</dbReference>
<proteinExistence type="predicted"/>
<dbReference type="PANTHER" id="PTHR13947:SF37">
    <property type="entry name" value="LD18367P"/>
    <property type="match status" value="1"/>
</dbReference>
<dbReference type="Proteomes" id="UP001523401">
    <property type="component" value="Unassembled WGS sequence"/>
</dbReference>
<dbReference type="InterPro" id="IPR000182">
    <property type="entry name" value="GNAT_dom"/>
</dbReference>
<keyword evidence="6" id="KW-1185">Reference proteome</keyword>
<dbReference type="PROSITE" id="PS50995">
    <property type="entry name" value="HTH_MARR_2"/>
    <property type="match status" value="1"/>
</dbReference>
<dbReference type="SUPFAM" id="SSF55729">
    <property type="entry name" value="Acyl-CoA N-acyltransferases (Nat)"/>
    <property type="match status" value="1"/>
</dbReference>
<dbReference type="PROSITE" id="PS51186">
    <property type="entry name" value="GNAT"/>
    <property type="match status" value="1"/>
</dbReference>
<dbReference type="EMBL" id="JAMXQU010000011">
    <property type="protein sequence ID" value="MCO6160881.1"/>
    <property type="molecule type" value="Genomic_DNA"/>
</dbReference>
<comment type="caution">
    <text evidence="5">The sequence shown here is derived from an EMBL/GenBank/DDBJ whole genome shotgun (WGS) entry which is preliminary data.</text>
</comment>
<evidence type="ECO:0000313" key="6">
    <source>
        <dbReference type="Proteomes" id="UP001523401"/>
    </source>
</evidence>
<evidence type="ECO:0000259" key="3">
    <source>
        <dbReference type="PROSITE" id="PS50995"/>
    </source>
</evidence>
<organism evidence="5 6">
    <name type="scientific">Asaia lannensis NBRC 102526</name>
    <dbReference type="NCBI Taxonomy" id="1307926"/>
    <lineage>
        <taxon>Bacteria</taxon>
        <taxon>Pseudomonadati</taxon>
        <taxon>Pseudomonadota</taxon>
        <taxon>Alphaproteobacteria</taxon>
        <taxon>Acetobacterales</taxon>
        <taxon>Acetobacteraceae</taxon>
        <taxon>Asaia</taxon>
    </lineage>
</organism>
<dbReference type="InterPro" id="IPR016181">
    <property type="entry name" value="Acyl_CoA_acyltransferase"/>
</dbReference>
<dbReference type="PROSITE" id="PS50042">
    <property type="entry name" value="CNMP_BINDING_3"/>
    <property type="match status" value="1"/>
</dbReference>
<dbReference type="SMART" id="SM00347">
    <property type="entry name" value="HTH_MARR"/>
    <property type="match status" value="1"/>
</dbReference>